<dbReference type="EMBL" id="MPDP01000277">
    <property type="protein sequence ID" value="KAK1458570.1"/>
    <property type="molecule type" value="Genomic_DNA"/>
</dbReference>
<dbReference type="GO" id="GO:0016705">
    <property type="term" value="F:oxidoreductase activity, acting on paired donors, with incorporation or reduction of molecular oxygen"/>
    <property type="evidence" value="ECO:0007669"/>
    <property type="project" value="InterPro"/>
</dbReference>
<comment type="caution">
    <text evidence="1">The sequence shown here is derived from an EMBL/GenBank/DDBJ whole genome shotgun (WGS) entry which is preliminary data.</text>
</comment>
<organism evidence="1 2">
    <name type="scientific">Colletotrichum cuscutae</name>
    <dbReference type="NCBI Taxonomy" id="1209917"/>
    <lineage>
        <taxon>Eukaryota</taxon>
        <taxon>Fungi</taxon>
        <taxon>Dikarya</taxon>
        <taxon>Ascomycota</taxon>
        <taxon>Pezizomycotina</taxon>
        <taxon>Sordariomycetes</taxon>
        <taxon>Hypocreomycetidae</taxon>
        <taxon>Glomerellales</taxon>
        <taxon>Glomerellaceae</taxon>
        <taxon>Colletotrichum</taxon>
        <taxon>Colletotrichum acutatum species complex</taxon>
    </lineage>
</organism>
<sequence>MAYAELRIIFAKLIWNFDLELTEESKKRTLKQKTYLIWQKHIVIDQRRRERSIASHWTREYLGI</sequence>
<dbReference type="GO" id="GO:0004497">
    <property type="term" value="F:monooxygenase activity"/>
    <property type="evidence" value="ECO:0007669"/>
    <property type="project" value="InterPro"/>
</dbReference>
<accession>A0AAI9UHJ2</accession>
<gene>
    <name evidence="1" type="ORF">CCUS01_09234</name>
</gene>
<dbReference type="Proteomes" id="UP001239213">
    <property type="component" value="Unassembled WGS sequence"/>
</dbReference>
<evidence type="ECO:0000313" key="2">
    <source>
        <dbReference type="Proteomes" id="UP001239213"/>
    </source>
</evidence>
<protein>
    <submittedName>
        <fullName evidence="1">Cytochrome P450 ClCP1</fullName>
    </submittedName>
</protein>
<evidence type="ECO:0000313" key="1">
    <source>
        <dbReference type="EMBL" id="KAK1458570.1"/>
    </source>
</evidence>
<dbReference type="GO" id="GO:0005506">
    <property type="term" value="F:iron ion binding"/>
    <property type="evidence" value="ECO:0007669"/>
    <property type="project" value="InterPro"/>
</dbReference>
<dbReference type="AlphaFoldDB" id="A0AAI9UHJ2"/>
<reference evidence="1" key="1">
    <citation type="submission" date="2016-11" db="EMBL/GenBank/DDBJ databases">
        <title>The genome sequence of Colletotrichum cuscutae.</title>
        <authorList>
            <person name="Baroncelli R."/>
        </authorList>
    </citation>
    <scope>NUCLEOTIDE SEQUENCE</scope>
    <source>
        <strain evidence="1">IMI 304802</strain>
    </source>
</reference>
<dbReference type="Gene3D" id="1.10.630.10">
    <property type="entry name" value="Cytochrome P450"/>
    <property type="match status" value="1"/>
</dbReference>
<dbReference type="GO" id="GO:0020037">
    <property type="term" value="F:heme binding"/>
    <property type="evidence" value="ECO:0007669"/>
    <property type="project" value="InterPro"/>
</dbReference>
<proteinExistence type="predicted"/>
<name>A0AAI9UHJ2_9PEZI</name>
<dbReference type="InterPro" id="IPR036396">
    <property type="entry name" value="Cyt_P450_sf"/>
</dbReference>
<keyword evidence="2" id="KW-1185">Reference proteome</keyword>